<sequence length="357" mass="40124">MDLNLSGLRAAISRRAKNLMELYDPRIWREKGIWWTSGVFLVTYLLVVLVLGIVWSRSPGEFDVRESALEMVGGDETRLVPGTLTTATAIRIVETLLDKPGGYLSNDVMPPGVYLDNIPSWEFGALTEVRDLVDSLRNHLSRAQSQSIEDVDLQIAQPQFNYNANSWILPSSESEYRKGVDALYRYLERLSDERAQDGQFFARADNLTMYLGLVEKRLGSLAQRLSYAVGQRQLNTDLAGDPSARQSTAVPEERVQKTPWNQIDDVFFEARGYTWALLHTLQAIEGDFKSVLENKNALVSLRQIIRKLEETQSPIWSPLILNGTGFGPMANHSLVMASYISRANAAIIELRALLEMG</sequence>
<proteinExistence type="predicted"/>
<gene>
    <name evidence="2" type="ORF">AY586_14515</name>
</gene>
<reference evidence="2 3" key="1">
    <citation type="submission" date="2016-02" db="EMBL/GenBank/DDBJ databases">
        <title>Genome sequence of Marichromatium gracile YL-28, a purple sulfur bacterium.</title>
        <authorList>
            <person name="Zhao C."/>
            <person name="Hong X."/>
            <person name="Chen S."/>
            <person name="Yang S."/>
        </authorList>
    </citation>
    <scope>NUCLEOTIDE SEQUENCE [LARGE SCALE GENOMIC DNA]</scope>
    <source>
        <strain evidence="2 3">YL28</strain>
    </source>
</reference>
<protein>
    <recommendedName>
        <fullName evidence="4">DUF2333 family protein</fullName>
    </recommendedName>
</protein>
<evidence type="ECO:0000313" key="3">
    <source>
        <dbReference type="Proteomes" id="UP000075766"/>
    </source>
</evidence>
<organism evidence="2 3">
    <name type="scientific">Marichromatium gracile</name>
    <name type="common">Chromatium gracile</name>
    <dbReference type="NCBI Taxonomy" id="1048"/>
    <lineage>
        <taxon>Bacteria</taxon>
        <taxon>Pseudomonadati</taxon>
        <taxon>Pseudomonadota</taxon>
        <taxon>Gammaproteobacteria</taxon>
        <taxon>Chromatiales</taxon>
        <taxon>Chromatiaceae</taxon>
        <taxon>Marichromatium</taxon>
    </lineage>
</organism>
<dbReference type="EMBL" id="LSYU01000063">
    <property type="protein sequence ID" value="KXX64214.1"/>
    <property type="molecule type" value="Genomic_DNA"/>
</dbReference>
<feature type="transmembrane region" description="Helical" evidence="1">
    <location>
        <begin position="33"/>
        <end position="55"/>
    </location>
</feature>
<keyword evidence="1" id="KW-0812">Transmembrane</keyword>
<dbReference type="Proteomes" id="UP000075766">
    <property type="component" value="Unassembled WGS sequence"/>
</dbReference>
<keyword evidence="1" id="KW-1133">Transmembrane helix</keyword>
<dbReference type="InterPro" id="IPR016936">
    <property type="entry name" value="UCP029693"/>
</dbReference>
<dbReference type="PIRSF" id="PIRSF029693">
    <property type="entry name" value="UCP029693"/>
    <property type="match status" value="1"/>
</dbReference>
<accession>A0ABR5VFH3</accession>
<evidence type="ECO:0000313" key="2">
    <source>
        <dbReference type="EMBL" id="KXX64214.1"/>
    </source>
</evidence>
<name>A0ABR5VFH3_MARGR</name>
<evidence type="ECO:0008006" key="4">
    <source>
        <dbReference type="Google" id="ProtNLM"/>
    </source>
</evidence>
<keyword evidence="1" id="KW-0472">Membrane</keyword>
<comment type="caution">
    <text evidence="2">The sequence shown here is derived from an EMBL/GenBank/DDBJ whole genome shotgun (WGS) entry which is preliminary data.</text>
</comment>
<keyword evidence="3" id="KW-1185">Reference proteome</keyword>
<evidence type="ECO:0000256" key="1">
    <source>
        <dbReference type="SAM" id="Phobius"/>
    </source>
</evidence>
<dbReference type="Pfam" id="PF10095">
    <property type="entry name" value="DUF2333"/>
    <property type="match status" value="1"/>
</dbReference>